<dbReference type="GeneID" id="28974864"/>
<sequence length="600" mass="62608">MPRAPHPYGVQGGAALPPVDELRDSLSTRVKYAHFKLAHDRIHHSLAELENLYLRPFHAQTVARAQARRTDERRLRWRQAALRADEARERDGSAYLPPPLDDADDDGEPAEVEPIAIEVSAVKLGKRKAADQDDLPYLPPRPSRSTRPQRARPPPPVPAKNDKRGPGKAKEFLDRFQGLPSTLDMNAAAVHEQPHGVRHLVSPHGGDSDGDDDSEGDLPPGDAPPVARGRRTSLRSSARLPRRDAGAPSASSFLPVPRSSGPGTRSTPSSHAAPPVNPLGPSTLPSGRQRALAPSPSPYSARSSAAFSDTTLAPPGFASPSTSSRPPSTLSFAAPPPALSSSSSSTSRTHPPPPLSRHAPALALGAHASFSALPPPPPLPFDDHTHPDLVHGAWSSAGRAPYPQPHLRPGQGSHPGTGGVAHAAAHAQARPRPTWGGAQGGPRAREVRAAADALFHAHGAGDADDDDETDDDVDASGSEDELERALRPAASGGNGAGPGGRTGSSGFVWAAGSDDERMPGPEDDDDDEGGGEGDDDVDAGIDGAAAVEEEEERADELAAGPEYPPLSQDTVVDSQEHDEGDEGGAGGGLPSTQETLEETQ</sequence>
<evidence type="ECO:0000313" key="2">
    <source>
        <dbReference type="EMBL" id="KPV74950.1"/>
    </source>
</evidence>
<feature type="compositionally biased region" description="Basic and acidic residues" evidence="1">
    <location>
        <begin position="160"/>
        <end position="174"/>
    </location>
</feature>
<feature type="compositionally biased region" description="Gly residues" evidence="1">
    <location>
        <begin position="492"/>
        <end position="503"/>
    </location>
</feature>
<accession>A0A194S374</accession>
<dbReference type="RefSeq" id="XP_018270999.1">
    <property type="nucleotide sequence ID" value="XM_018414416.1"/>
</dbReference>
<evidence type="ECO:0000313" key="3">
    <source>
        <dbReference type="Proteomes" id="UP000053890"/>
    </source>
</evidence>
<feature type="region of interest" description="Disordered" evidence="1">
    <location>
        <begin position="84"/>
        <end position="108"/>
    </location>
</feature>
<feature type="compositionally biased region" description="Low complexity" evidence="1">
    <location>
        <begin position="319"/>
        <end position="349"/>
    </location>
</feature>
<dbReference type="EMBL" id="KQ474079">
    <property type="protein sequence ID" value="KPV74950.1"/>
    <property type="molecule type" value="Genomic_DNA"/>
</dbReference>
<dbReference type="Proteomes" id="UP000053890">
    <property type="component" value="Unassembled WGS sequence"/>
</dbReference>
<protein>
    <submittedName>
        <fullName evidence="2">Uncharacterized protein</fullName>
    </submittedName>
</protein>
<dbReference type="AlphaFoldDB" id="A0A194S374"/>
<feature type="compositionally biased region" description="Acidic residues" evidence="1">
    <location>
        <begin position="521"/>
        <end position="539"/>
    </location>
</feature>
<feature type="compositionally biased region" description="Acidic residues" evidence="1">
    <location>
        <begin position="462"/>
        <end position="482"/>
    </location>
</feature>
<keyword evidence="3" id="KW-1185">Reference proteome</keyword>
<gene>
    <name evidence="2" type="ORF">RHOBADRAFT_44468</name>
</gene>
<reference evidence="2 3" key="1">
    <citation type="journal article" date="2015" name="Front. Microbiol.">
        <title>Genome sequence of the plant growth promoting endophytic yeast Rhodotorula graminis WP1.</title>
        <authorList>
            <person name="Firrincieli A."/>
            <person name="Otillar R."/>
            <person name="Salamov A."/>
            <person name="Schmutz J."/>
            <person name="Khan Z."/>
            <person name="Redman R.S."/>
            <person name="Fleck N.D."/>
            <person name="Lindquist E."/>
            <person name="Grigoriev I.V."/>
            <person name="Doty S.L."/>
        </authorList>
    </citation>
    <scope>NUCLEOTIDE SEQUENCE [LARGE SCALE GENOMIC DNA]</scope>
    <source>
        <strain evidence="2 3">WP1</strain>
    </source>
</reference>
<feature type="compositionally biased region" description="Low complexity" evidence="1">
    <location>
        <begin position="450"/>
        <end position="460"/>
    </location>
</feature>
<organism evidence="2 3">
    <name type="scientific">Rhodotorula graminis (strain WP1)</name>
    <dbReference type="NCBI Taxonomy" id="578459"/>
    <lineage>
        <taxon>Eukaryota</taxon>
        <taxon>Fungi</taxon>
        <taxon>Dikarya</taxon>
        <taxon>Basidiomycota</taxon>
        <taxon>Pucciniomycotina</taxon>
        <taxon>Microbotryomycetes</taxon>
        <taxon>Sporidiobolales</taxon>
        <taxon>Sporidiobolaceae</taxon>
        <taxon>Rhodotorula</taxon>
    </lineage>
</organism>
<evidence type="ECO:0000256" key="1">
    <source>
        <dbReference type="SAM" id="MobiDB-lite"/>
    </source>
</evidence>
<name>A0A194S374_RHOGW</name>
<dbReference type="OrthoDB" id="10427105at2759"/>
<feature type="compositionally biased region" description="Low complexity" evidence="1">
    <location>
        <begin position="291"/>
        <end position="308"/>
    </location>
</feature>
<dbReference type="OMA" id="AIHEDEY"/>
<feature type="compositionally biased region" description="Low complexity" evidence="1">
    <location>
        <begin position="257"/>
        <end position="270"/>
    </location>
</feature>
<feature type="region of interest" description="Disordered" evidence="1">
    <location>
        <begin position="126"/>
        <end position="600"/>
    </location>
</feature>
<proteinExistence type="predicted"/>